<name>A0A1F4PN14_UNCK3</name>
<dbReference type="STRING" id="1798539.A2994_00215"/>
<dbReference type="AlphaFoldDB" id="A0A1F4PN14"/>
<feature type="transmembrane region" description="Helical" evidence="2">
    <location>
        <begin position="9"/>
        <end position="27"/>
    </location>
</feature>
<sequence>MKKFLTQPLIWILTIGIVVIVVAYLVYQNTATKTAQQIIAEASQLYSQQQFAQALDLYQKHINQAGLVNNPEAWNNYANLLRDSNKLDQAEQAYLRAISINKLYETSFRNLLFLYSSRPELTDDQRSEKITSLIQPLQQAITAQPDSVVLVEDMISLYQELKDSANIEKYTNIRAELLSKLEDVESK</sequence>
<comment type="caution">
    <text evidence="3">The sequence shown here is derived from an EMBL/GenBank/DDBJ whole genome shotgun (WGS) entry which is preliminary data.</text>
</comment>
<dbReference type="Gene3D" id="1.25.40.10">
    <property type="entry name" value="Tetratricopeptide repeat domain"/>
    <property type="match status" value="1"/>
</dbReference>
<evidence type="ECO:0000313" key="3">
    <source>
        <dbReference type="EMBL" id="OGB85028.1"/>
    </source>
</evidence>
<evidence type="ECO:0000256" key="1">
    <source>
        <dbReference type="PROSITE-ProRule" id="PRU00339"/>
    </source>
</evidence>
<dbReference type="SMART" id="SM00028">
    <property type="entry name" value="TPR"/>
    <property type="match status" value="2"/>
</dbReference>
<dbReference type="SUPFAM" id="SSF48452">
    <property type="entry name" value="TPR-like"/>
    <property type="match status" value="1"/>
</dbReference>
<feature type="repeat" description="TPR" evidence="1">
    <location>
        <begin position="71"/>
        <end position="104"/>
    </location>
</feature>
<dbReference type="InterPro" id="IPR011990">
    <property type="entry name" value="TPR-like_helical_dom_sf"/>
</dbReference>
<dbReference type="InterPro" id="IPR019734">
    <property type="entry name" value="TPR_rpt"/>
</dbReference>
<protein>
    <submittedName>
        <fullName evidence="3">Uncharacterized protein</fullName>
    </submittedName>
</protein>
<reference evidence="3 4" key="1">
    <citation type="journal article" date="2016" name="Nat. Commun.">
        <title>Thousands of microbial genomes shed light on interconnected biogeochemical processes in an aquifer system.</title>
        <authorList>
            <person name="Anantharaman K."/>
            <person name="Brown C.T."/>
            <person name="Hug L.A."/>
            <person name="Sharon I."/>
            <person name="Castelle C.J."/>
            <person name="Probst A.J."/>
            <person name="Thomas B.C."/>
            <person name="Singh A."/>
            <person name="Wilkins M.J."/>
            <person name="Karaoz U."/>
            <person name="Brodie E.L."/>
            <person name="Williams K.H."/>
            <person name="Hubbard S.S."/>
            <person name="Banfield J.F."/>
        </authorList>
    </citation>
    <scope>NUCLEOTIDE SEQUENCE [LARGE SCALE GENOMIC DNA]</scope>
</reference>
<keyword evidence="2" id="KW-0812">Transmembrane</keyword>
<keyword evidence="1" id="KW-0802">TPR repeat</keyword>
<keyword evidence="2" id="KW-1133">Transmembrane helix</keyword>
<evidence type="ECO:0000256" key="2">
    <source>
        <dbReference type="SAM" id="Phobius"/>
    </source>
</evidence>
<proteinExistence type="predicted"/>
<keyword evidence="2" id="KW-0472">Membrane</keyword>
<dbReference type="EMBL" id="METE01000011">
    <property type="protein sequence ID" value="OGB85028.1"/>
    <property type="molecule type" value="Genomic_DNA"/>
</dbReference>
<accession>A0A1F4PN14</accession>
<dbReference type="Proteomes" id="UP000179010">
    <property type="component" value="Unassembled WGS sequence"/>
</dbReference>
<dbReference type="PROSITE" id="PS50005">
    <property type="entry name" value="TPR"/>
    <property type="match status" value="1"/>
</dbReference>
<organism evidence="3 4">
    <name type="scientific">candidate division Kazan bacterium RIFCSPLOWO2_01_FULL_48_13</name>
    <dbReference type="NCBI Taxonomy" id="1798539"/>
    <lineage>
        <taxon>Bacteria</taxon>
        <taxon>Bacteria division Kazan-3B-28</taxon>
    </lineage>
</organism>
<evidence type="ECO:0000313" key="4">
    <source>
        <dbReference type="Proteomes" id="UP000179010"/>
    </source>
</evidence>
<gene>
    <name evidence="3" type="ORF">A2994_00215</name>
</gene>